<comment type="catalytic activity">
    <reaction evidence="5 6">
        <text>Hydrolysis of proteins to small peptides in the presence of ATP and magnesium. alpha-casein is the usual test substrate. In the absence of ATP, only oligopeptides shorter than five residues are hydrolyzed (such as succinyl-Leu-Tyr-|-NHMec, and Leu-Tyr-Leu-|-Tyr-Trp, in which cleavage of the -Tyr-|-Leu- and -Tyr-|-Trp bonds also occurs).</text>
        <dbReference type="EC" id="3.4.21.92"/>
    </reaction>
</comment>
<reference evidence="10" key="2">
    <citation type="submission" date="2012-11" db="EMBL/GenBank/DDBJ databases">
        <authorList>
            <person name="Kuo A."/>
            <person name="Curtis B.A."/>
            <person name="Tanifuji G."/>
            <person name="Burki F."/>
            <person name="Gruber A."/>
            <person name="Irimia M."/>
            <person name="Maruyama S."/>
            <person name="Arias M.C."/>
            <person name="Ball S.G."/>
            <person name="Gile G.H."/>
            <person name="Hirakawa Y."/>
            <person name="Hopkins J.F."/>
            <person name="Rensing S.A."/>
            <person name="Schmutz J."/>
            <person name="Symeonidi A."/>
            <person name="Elias M."/>
            <person name="Eveleigh R.J."/>
            <person name="Herman E.K."/>
            <person name="Klute M.J."/>
            <person name="Nakayama T."/>
            <person name="Obornik M."/>
            <person name="Reyes-Prieto A."/>
            <person name="Armbrust E.V."/>
            <person name="Aves S.J."/>
            <person name="Beiko R.G."/>
            <person name="Coutinho P."/>
            <person name="Dacks J.B."/>
            <person name="Durnford D.G."/>
            <person name="Fast N.M."/>
            <person name="Green B.R."/>
            <person name="Grisdale C."/>
            <person name="Hempe F."/>
            <person name="Henrissat B."/>
            <person name="Hoppner M.P."/>
            <person name="Ishida K.-I."/>
            <person name="Kim E."/>
            <person name="Koreny L."/>
            <person name="Kroth P.G."/>
            <person name="Liu Y."/>
            <person name="Malik S.-B."/>
            <person name="Maier U.G."/>
            <person name="McRose D."/>
            <person name="Mock T."/>
            <person name="Neilson J.A."/>
            <person name="Onodera N.T."/>
            <person name="Poole A.M."/>
            <person name="Pritham E.J."/>
            <person name="Richards T.A."/>
            <person name="Rocap G."/>
            <person name="Roy S.W."/>
            <person name="Sarai C."/>
            <person name="Schaack S."/>
            <person name="Shirato S."/>
            <person name="Slamovits C.H."/>
            <person name="Spencer D.F."/>
            <person name="Suzuki S."/>
            <person name="Worden A.Z."/>
            <person name="Zauner S."/>
            <person name="Barry K."/>
            <person name="Bell C."/>
            <person name="Bharti A.K."/>
            <person name="Crow J.A."/>
            <person name="Grimwood J."/>
            <person name="Kramer R."/>
            <person name="Lindquist E."/>
            <person name="Lucas S."/>
            <person name="Salamov A."/>
            <person name="McFadden G.I."/>
            <person name="Lane C.E."/>
            <person name="Keeling P.J."/>
            <person name="Gray M.W."/>
            <person name="Grigoriev I.V."/>
            <person name="Archibald J.M."/>
        </authorList>
    </citation>
    <scope>NUCLEOTIDE SEQUENCE</scope>
    <source>
        <strain evidence="10">CCMP2712</strain>
    </source>
</reference>
<evidence type="ECO:0000256" key="7">
    <source>
        <dbReference type="RuleBase" id="RU003567"/>
    </source>
</evidence>
<evidence type="ECO:0000313" key="10">
    <source>
        <dbReference type="Proteomes" id="UP000011087"/>
    </source>
</evidence>
<comment type="similarity">
    <text evidence="1 7">Belongs to the peptidase S14 family.</text>
</comment>
<dbReference type="PaxDb" id="55529-EKX35944"/>
<dbReference type="Pfam" id="PF00574">
    <property type="entry name" value="CLP_protease"/>
    <property type="match status" value="1"/>
</dbReference>
<dbReference type="HOGENOM" id="CLU_058707_3_1_1"/>
<name>L1IJ49_GUITC</name>
<protein>
    <recommendedName>
        <fullName evidence="7">ATP-dependent Clp protease proteolytic subunit</fullName>
    </recommendedName>
</protein>
<dbReference type="GeneID" id="17292735"/>
<dbReference type="CDD" id="cd07017">
    <property type="entry name" value="S14_ClpP_2"/>
    <property type="match status" value="1"/>
</dbReference>
<dbReference type="STRING" id="905079.L1IJ49"/>
<accession>L1IJ49</accession>
<evidence type="ECO:0000256" key="4">
    <source>
        <dbReference type="ARBA" id="ARBA00022825"/>
    </source>
</evidence>
<evidence type="ECO:0000256" key="5">
    <source>
        <dbReference type="ARBA" id="ARBA00034021"/>
    </source>
</evidence>
<dbReference type="InterPro" id="IPR029045">
    <property type="entry name" value="ClpP/crotonase-like_dom_sf"/>
</dbReference>
<dbReference type="GO" id="GO:0004252">
    <property type="term" value="F:serine-type endopeptidase activity"/>
    <property type="evidence" value="ECO:0007669"/>
    <property type="project" value="UniProtKB-EC"/>
</dbReference>
<keyword evidence="4" id="KW-0720">Serine protease</keyword>
<dbReference type="EnsemblProtists" id="EKX35944">
    <property type="protein sequence ID" value="EKX35944"/>
    <property type="gene ID" value="GUITHDRAFT_79190"/>
</dbReference>
<evidence type="ECO:0000256" key="2">
    <source>
        <dbReference type="ARBA" id="ARBA00022670"/>
    </source>
</evidence>
<dbReference type="PROSITE" id="PS00382">
    <property type="entry name" value="CLP_PROTEASE_HIS"/>
    <property type="match status" value="1"/>
</dbReference>
<dbReference type="PANTHER" id="PTHR10381">
    <property type="entry name" value="ATP-DEPENDENT CLP PROTEASE PROTEOLYTIC SUBUNIT"/>
    <property type="match status" value="1"/>
</dbReference>
<dbReference type="EMBL" id="JH993081">
    <property type="protein sequence ID" value="EKX35944.1"/>
    <property type="molecule type" value="Genomic_DNA"/>
</dbReference>
<evidence type="ECO:0000313" key="9">
    <source>
        <dbReference type="EnsemblProtists" id="EKX35944"/>
    </source>
</evidence>
<dbReference type="AlphaFoldDB" id="L1IJ49"/>
<dbReference type="GO" id="GO:0051117">
    <property type="term" value="F:ATPase binding"/>
    <property type="evidence" value="ECO:0007669"/>
    <property type="project" value="TreeGrafter"/>
</dbReference>
<dbReference type="KEGG" id="gtt:GUITHDRAFT_79190"/>
<organism evidence="8">
    <name type="scientific">Guillardia theta (strain CCMP2712)</name>
    <name type="common">Cryptophyte</name>
    <dbReference type="NCBI Taxonomy" id="905079"/>
    <lineage>
        <taxon>Eukaryota</taxon>
        <taxon>Cryptophyceae</taxon>
        <taxon>Pyrenomonadales</taxon>
        <taxon>Geminigeraceae</taxon>
        <taxon>Guillardia</taxon>
    </lineage>
</organism>
<dbReference type="RefSeq" id="XP_005822924.1">
    <property type="nucleotide sequence ID" value="XM_005822867.1"/>
</dbReference>
<proteinExistence type="inferred from homology"/>
<evidence type="ECO:0000256" key="6">
    <source>
        <dbReference type="PROSITE-ProRule" id="PRU10086"/>
    </source>
</evidence>
<dbReference type="InterPro" id="IPR001907">
    <property type="entry name" value="ClpP"/>
</dbReference>
<keyword evidence="10" id="KW-1185">Reference proteome</keyword>
<evidence type="ECO:0000313" key="8">
    <source>
        <dbReference type="EMBL" id="EKX35944.1"/>
    </source>
</evidence>
<evidence type="ECO:0000256" key="1">
    <source>
        <dbReference type="ARBA" id="ARBA00007039"/>
    </source>
</evidence>
<dbReference type="GO" id="GO:0009368">
    <property type="term" value="C:endopeptidase Clp complex"/>
    <property type="evidence" value="ECO:0007669"/>
    <property type="project" value="TreeGrafter"/>
</dbReference>
<evidence type="ECO:0000256" key="3">
    <source>
        <dbReference type="ARBA" id="ARBA00022801"/>
    </source>
</evidence>
<sequence length="183" mass="20361">MEERPVVEDDRPKRDPSKIINIEQELLRGRKIFLVGPIDDRSAKEICMKLMFLDMESSGTPIFLFINSPGGKVNAGLAIVDTMNALSSPVHTICCGRAFSIAAIILAAGSHGNRICLPYAKVMLHQPSIIQMVATDIMIRAHETLRTKEIMNSLLAKLTKQSEKKISEICERDHYLTATEAVR</sequence>
<dbReference type="PRINTS" id="PR00127">
    <property type="entry name" value="CLPPROTEASEP"/>
</dbReference>
<dbReference type="OrthoDB" id="2017408at2759"/>
<dbReference type="InterPro" id="IPR033135">
    <property type="entry name" value="ClpP_His_AS"/>
</dbReference>
<feature type="active site" evidence="6">
    <location>
        <position position="125"/>
    </location>
</feature>
<gene>
    <name evidence="8" type="ORF">GUITHDRAFT_79190</name>
</gene>
<dbReference type="Proteomes" id="UP000011087">
    <property type="component" value="Unassembled WGS sequence"/>
</dbReference>
<dbReference type="eggNOG" id="KOG0840">
    <property type="taxonomic scope" value="Eukaryota"/>
</dbReference>
<keyword evidence="3" id="KW-0378">Hydrolase</keyword>
<dbReference type="GO" id="GO:0004176">
    <property type="term" value="F:ATP-dependent peptidase activity"/>
    <property type="evidence" value="ECO:0007669"/>
    <property type="project" value="InterPro"/>
</dbReference>
<keyword evidence="2" id="KW-0645">Protease</keyword>
<reference evidence="9" key="3">
    <citation type="submission" date="2016-03" db="UniProtKB">
        <authorList>
            <consortium name="EnsemblProtists"/>
        </authorList>
    </citation>
    <scope>IDENTIFICATION</scope>
</reference>
<dbReference type="OMA" id="PAADICI"/>
<reference evidence="8 10" key="1">
    <citation type="journal article" date="2012" name="Nature">
        <title>Algal genomes reveal evolutionary mosaicism and the fate of nucleomorphs.</title>
        <authorList>
            <consortium name="DOE Joint Genome Institute"/>
            <person name="Curtis B.A."/>
            <person name="Tanifuji G."/>
            <person name="Burki F."/>
            <person name="Gruber A."/>
            <person name="Irimia M."/>
            <person name="Maruyama S."/>
            <person name="Arias M.C."/>
            <person name="Ball S.G."/>
            <person name="Gile G.H."/>
            <person name="Hirakawa Y."/>
            <person name="Hopkins J.F."/>
            <person name="Kuo A."/>
            <person name="Rensing S.A."/>
            <person name="Schmutz J."/>
            <person name="Symeonidi A."/>
            <person name="Elias M."/>
            <person name="Eveleigh R.J."/>
            <person name="Herman E.K."/>
            <person name="Klute M.J."/>
            <person name="Nakayama T."/>
            <person name="Obornik M."/>
            <person name="Reyes-Prieto A."/>
            <person name="Armbrust E.V."/>
            <person name="Aves S.J."/>
            <person name="Beiko R.G."/>
            <person name="Coutinho P."/>
            <person name="Dacks J.B."/>
            <person name="Durnford D.G."/>
            <person name="Fast N.M."/>
            <person name="Green B.R."/>
            <person name="Grisdale C.J."/>
            <person name="Hempel F."/>
            <person name="Henrissat B."/>
            <person name="Hoppner M.P."/>
            <person name="Ishida K."/>
            <person name="Kim E."/>
            <person name="Koreny L."/>
            <person name="Kroth P.G."/>
            <person name="Liu Y."/>
            <person name="Malik S.B."/>
            <person name="Maier U.G."/>
            <person name="McRose D."/>
            <person name="Mock T."/>
            <person name="Neilson J.A."/>
            <person name="Onodera N.T."/>
            <person name="Poole A.M."/>
            <person name="Pritham E.J."/>
            <person name="Richards T.A."/>
            <person name="Rocap G."/>
            <person name="Roy S.W."/>
            <person name="Sarai C."/>
            <person name="Schaack S."/>
            <person name="Shirato S."/>
            <person name="Slamovits C.H."/>
            <person name="Spencer D.F."/>
            <person name="Suzuki S."/>
            <person name="Worden A.Z."/>
            <person name="Zauner S."/>
            <person name="Barry K."/>
            <person name="Bell C."/>
            <person name="Bharti A.K."/>
            <person name="Crow J.A."/>
            <person name="Grimwood J."/>
            <person name="Kramer R."/>
            <person name="Lindquist E."/>
            <person name="Lucas S."/>
            <person name="Salamov A."/>
            <person name="McFadden G.I."/>
            <person name="Lane C.E."/>
            <person name="Keeling P.J."/>
            <person name="Gray M.W."/>
            <person name="Grigoriev I.V."/>
            <person name="Archibald J.M."/>
        </authorList>
    </citation>
    <scope>NUCLEOTIDE SEQUENCE</scope>
    <source>
        <strain evidence="8 10">CCMP2712</strain>
    </source>
</reference>
<dbReference type="SUPFAM" id="SSF52096">
    <property type="entry name" value="ClpP/crotonase"/>
    <property type="match status" value="1"/>
</dbReference>
<dbReference type="Gene3D" id="3.90.226.10">
    <property type="entry name" value="2-enoyl-CoA Hydratase, Chain A, domain 1"/>
    <property type="match status" value="1"/>
</dbReference>
<dbReference type="PANTHER" id="PTHR10381:SF11">
    <property type="entry name" value="ATP-DEPENDENT CLP PROTEASE PROTEOLYTIC SUBUNIT, MITOCHONDRIAL"/>
    <property type="match status" value="1"/>
</dbReference>
<dbReference type="InterPro" id="IPR023562">
    <property type="entry name" value="ClpP/TepA"/>
</dbReference>
<dbReference type="GO" id="GO:0006515">
    <property type="term" value="P:protein quality control for misfolded or incompletely synthesized proteins"/>
    <property type="evidence" value="ECO:0007669"/>
    <property type="project" value="TreeGrafter"/>
</dbReference>